<comment type="caution">
    <text evidence="3">The sequence shown here is derived from an EMBL/GenBank/DDBJ whole genome shotgun (WGS) entry which is preliminary data.</text>
</comment>
<sequence length="437" mass="49660">MGIVARANAAFWLLWLAALIWCSQNSFDDPSSIFYNQAAAYSQRYSALRGLEVDAFLANATRVAAARPPDHHDEILCIGIPSINRTSEGFLSRTVGGLVDSLTPAERSSIHIVVLLADKKPASHFAYGLPWFTDVVDEVLVYEQAGKDHSELPGYRTIPFNVRQDGQPRGDGRVENMRLDHSILVETCQSRGAPYFAFIEDDIIASPDWYRKFLEGVARLELKTKQSHKDWVYLRLFYSEIFMGWNAEEWATYAEVIFLVYTAFILAFLVLRRRQRRRYTAPSGYSPLMSKEEPAAKSTQSQRHLQKFNQLSALIIGLWLPAVIAFVFLSGRISMKRLNPLPQSGIREMPRYGCCAQGLVIPKRHLPSFLSLLRDPPFDFPGDMMLEGHADQNKLAKWALEPSVMQHVGLKQSSEGNRLAEVWNFSFERRKMSAKHD</sequence>
<organism evidence="3 4">
    <name type="scientific">Beauveria bassiana D1-5</name>
    <dbReference type="NCBI Taxonomy" id="1245745"/>
    <lineage>
        <taxon>Eukaryota</taxon>
        <taxon>Fungi</taxon>
        <taxon>Dikarya</taxon>
        <taxon>Ascomycota</taxon>
        <taxon>Pezizomycotina</taxon>
        <taxon>Sordariomycetes</taxon>
        <taxon>Hypocreomycetidae</taxon>
        <taxon>Hypocreales</taxon>
        <taxon>Cordycipitaceae</taxon>
        <taxon>Beauveria</taxon>
    </lineage>
</organism>
<dbReference type="GO" id="GO:0016757">
    <property type="term" value="F:glycosyltransferase activity"/>
    <property type="evidence" value="ECO:0007669"/>
    <property type="project" value="InterPro"/>
</dbReference>
<dbReference type="Proteomes" id="UP000030106">
    <property type="component" value="Unassembled WGS sequence"/>
</dbReference>
<feature type="chain" id="PRO_5001995790" description="Integral membrane protein" evidence="2">
    <location>
        <begin position="23"/>
        <end position="437"/>
    </location>
</feature>
<proteinExistence type="predicted"/>
<evidence type="ECO:0000313" key="3">
    <source>
        <dbReference type="EMBL" id="KGQ12268.1"/>
    </source>
</evidence>
<dbReference type="PANTHER" id="PTHR31410:SF1">
    <property type="entry name" value="POST-GPI ATTACHMENT TO PROTEINS FACTOR 4"/>
    <property type="match status" value="1"/>
</dbReference>
<dbReference type="AlphaFoldDB" id="A0A0A2VXB8"/>
<dbReference type="EMBL" id="ANFO01000130">
    <property type="protein sequence ID" value="KGQ12268.1"/>
    <property type="molecule type" value="Genomic_DNA"/>
</dbReference>
<evidence type="ECO:0000256" key="2">
    <source>
        <dbReference type="SAM" id="SignalP"/>
    </source>
</evidence>
<keyword evidence="1" id="KW-0472">Membrane</keyword>
<dbReference type="PANTHER" id="PTHR31410">
    <property type="entry name" value="TRANSMEMBRANE PROTEIN 246"/>
    <property type="match status" value="1"/>
</dbReference>
<accession>A0A0A2VXB8</accession>
<dbReference type="InterPro" id="IPR029675">
    <property type="entry name" value="PGAP4"/>
</dbReference>
<dbReference type="eggNOG" id="ENOG502RS2J">
    <property type="taxonomic scope" value="Eukaryota"/>
</dbReference>
<feature type="signal peptide" evidence="2">
    <location>
        <begin position="1"/>
        <end position="22"/>
    </location>
</feature>
<name>A0A0A2VXB8_BEABA</name>
<evidence type="ECO:0000256" key="1">
    <source>
        <dbReference type="SAM" id="Phobius"/>
    </source>
</evidence>
<reference evidence="3 4" key="1">
    <citation type="submission" date="2012-10" db="EMBL/GenBank/DDBJ databases">
        <title>Genome sequencing and analysis of entomopathogenic fungi Beauveria bassiana D1-5.</title>
        <authorList>
            <person name="Li Q."/>
            <person name="Wang L."/>
            <person name="Zhang Z."/>
            <person name="Wang Q."/>
            <person name="Ren J."/>
            <person name="Wang M."/>
            <person name="Xu W."/>
            <person name="Wang J."/>
            <person name="Lu Y."/>
            <person name="Du Q."/>
            <person name="Sun Z."/>
        </authorList>
    </citation>
    <scope>NUCLEOTIDE SEQUENCE [LARGE SCALE GENOMIC DNA]</scope>
    <source>
        <strain evidence="3 4">D1-5</strain>
    </source>
</reference>
<dbReference type="GO" id="GO:0000139">
    <property type="term" value="C:Golgi membrane"/>
    <property type="evidence" value="ECO:0007669"/>
    <property type="project" value="InterPro"/>
</dbReference>
<feature type="transmembrane region" description="Helical" evidence="1">
    <location>
        <begin position="311"/>
        <end position="331"/>
    </location>
</feature>
<keyword evidence="1" id="KW-1133">Transmembrane helix</keyword>
<keyword evidence="1" id="KW-0812">Transmembrane</keyword>
<evidence type="ECO:0008006" key="5">
    <source>
        <dbReference type="Google" id="ProtNLM"/>
    </source>
</evidence>
<dbReference type="OrthoDB" id="2016523at2759"/>
<dbReference type="HOGENOM" id="CLU_036324_0_0_1"/>
<dbReference type="GO" id="GO:0006506">
    <property type="term" value="P:GPI anchor biosynthetic process"/>
    <property type="evidence" value="ECO:0007669"/>
    <property type="project" value="InterPro"/>
</dbReference>
<evidence type="ECO:0000313" key="4">
    <source>
        <dbReference type="Proteomes" id="UP000030106"/>
    </source>
</evidence>
<keyword evidence="2" id="KW-0732">Signal</keyword>
<dbReference type="CDD" id="cd22189">
    <property type="entry name" value="PGAP4-like_fungal"/>
    <property type="match status" value="1"/>
</dbReference>
<protein>
    <recommendedName>
        <fullName evidence="5">Integral membrane protein</fullName>
    </recommendedName>
</protein>
<gene>
    <name evidence="3" type="ORF">BBAD15_g1981</name>
</gene>
<feature type="transmembrane region" description="Helical" evidence="1">
    <location>
        <begin position="250"/>
        <end position="271"/>
    </location>
</feature>